<sequence length="232" mass="26246">MSESVYAPLDREVEDSPIGVSPRRWQQYFYLLLAFYALSVAVLVLEPFQQRGSAGITIFPEFSKHQVTFRENVTFERDIPGINNSVWNSLLPEGAGFIKVDEPTRFGLSGGFPLEDLPGTAEQYCISMFHQLNCLATLKRAFEIVKQSPRSSEPDLLLEHAAHCWDYLRQAIMCAADLTLETAIVKDGKMLSSVDGWDSTHQCIDYGEVYAYAYEHRSNHNQDGIINEGENR</sequence>
<evidence type="ECO:0000256" key="2">
    <source>
        <dbReference type="ARBA" id="ARBA00023002"/>
    </source>
</evidence>
<proteinExistence type="inferred from homology"/>
<dbReference type="Pfam" id="PF11807">
    <property type="entry name" value="UstYa"/>
    <property type="match status" value="1"/>
</dbReference>
<protein>
    <submittedName>
        <fullName evidence="5">Uncharacterized protein</fullName>
    </submittedName>
</protein>
<evidence type="ECO:0000256" key="1">
    <source>
        <dbReference type="ARBA" id="ARBA00004685"/>
    </source>
</evidence>
<keyword evidence="4" id="KW-0472">Membrane</keyword>
<evidence type="ECO:0000256" key="4">
    <source>
        <dbReference type="SAM" id="Phobius"/>
    </source>
</evidence>
<keyword evidence="4" id="KW-1133">Transmembrane helix</keyword>
<organism evidence="5 6">
    <name type="scientific">Rhizodiscina lignyota</name>
    <dbReference type="NCBI Taxonomy" id="1504668"/>
    <lineage>
        <taxon>Eukaryota</taxon>
        <taxon>Fungi</taxon>
        <taxon>Dikarya</taxon>
        <taxon>Ascomycota</taxon>
        <taxon>Pezizomycotina</taxon>
        <taxon>Dothideomycetes</taxon>
        <taxon>Pleosporomycetidae</taxon>
        <taxon>Aulographales</taxon>
        <taxon>Rhizodiscinaceae</taxon>
        <taxon>Rhizodiscina</taxon>
    </lineage>
</organism>
<dbReference type="Proteomes" id="UP000799772">
    <property type="component" value="Unassembled WGS sequence"/>
</dbReference>
<reference evidence="5" key="1">
    <citation type="journal article" date="2020" name="Stud. Mycol.">
        <title>101 Dothideomycetes genomes: a test case for predicting lifestyles and emergence of pathogens.</title>
        <authorList>
            <person name="Haridas S."/>
            <person name="Albert R."/>
            <person name="Binder M."/>
            <person name="Bloem J."/>
            <person name="Labutti K."/>
            <person name="Salamov A."/>
            <person name="Andreopoulos B."/>
            <person name="Baker S."/>
            <person name="Barry K."/>
            <person name="Bills G."/>
            <person name="Bluhm B."/>
            <person name="Cannon C."/>
            <person name="Castanera R."/>
            <person name="Culley D."/>
            <person name="Daum C."/>
            <person name="Ezra D."/>
            <person name="Gonzalez J."/>
            <person name="Henrissat B."/>
            <person name="Kuo A."/>
            <person name="Liang C."/>
            <person name="Lipzen A."/>
            <person name="Lutzoni F."/>
            <person name="Magnuson J."/>
            <person name="Mondo S."/>
            <person name="Nolan M."/>
            <person name="Ohm R."/>
            <person name="Pangilinan J."/>
            <person name="Park H.-J."/>
            <person name="Ramirez L."/>
            <person name="Alfaro M."/>
            <person name="Sun H."/>
            <person name="Tritt A."/>
            <person name="Yoshinaga Y."/>
            <person name="Zwiers L.-H."/>
            <person name="Turgeon B."/>
            <person name="Goodwin S."/>
            <person name="Spatafora J."/>
            <person name="Crous P."/>
            <person name="Grigoriev I."/>
        </authorList>
    </citation>
    <scope>NUCLEOTIDE SEQUENCE</scope>
    <source>
        <strain evidence="5">CBS 133067</strain>
    </source>
</reference>
<gene>
    <name evidence="5" type="ORF">NA57DRAFT_71154</name>
</gene>
<dbReference type="GO" id="GO:0043386">
    <property type="term" value="P:mycotoxin biosynthetic process"/>
    <property type="evidence" value="ECO:0007669"/>
    <property type="project" value="InterPro"/>
</dbReference>
<dbReference type="GO" id="GO:0016491">
    <property type="term" value="F:oxidoreductase activity"/>
    <property type="evidence" value="ECO:0007669"/>
    <property type="project" value="UniProtKB-KW"/>
</dbReference>
<feature type="transmembrane region" description="Helical" evidence="4">
    <location>
        <begin position="28"/>
        <end position="45"/>
    </location>
</feature>
<dbReference type="AlphaFoldDB" id="A0A9P4IT88"/>
<keyword evidence="2" id="KW-0560">Oxidoreductase</keyword>
<evidence type="ECO:0000313" key="5">
    <source>
        <dbReference type="EMBL" id="KAF2104955.1"/>
    </source>
</evidence>
<comment type="pathway">
    <text evidence="1">Mycotoxin biosynthesis.</text>
</comment>
<evidence type="ECO:0000256" key="3">
    <source>
        <dbReference type="ARBA" id="ARBA00035112"/>
    </source>
</evidence>
<evidence type="ECO:0000313" key="6">
    <source>
        <dbReference type="Proteomes" id="UP000799772"/>
    </source>
</evidence>
<comment type="caution">
    <text evidence="5">The sequence shown here is derived from an EMBL/GenBank/DDBJ whole genome shotgun (WGS) entry which is preliminary data.</text>
</comment>
<dbReference type="PANTHER" id="PTHR33365">
    <property type="entry name" value="YALI0B05434P"/>
    <property type="match status" value="1"/>
</dbReference>
<accession>A0A9P4IT88</accession>
<name>A0A9P4IT88_9PEZI</name>
<keyword evidence="4" id="KW-0812">Transmembrane</keyword>
<dbReference type="OrthoDB" id="3687641at2759"/>
<dbReference type="InterPro" id="IPR021765">
    <property type="entry name" value="UstYa-like"/>
</dbReference>
<keyword evidence="6" id="KW-1185">Reference proteome</keyword>
<dbReference type="PANTHER" id="PTHR33365:SF11">
    <property type="entry name" value="TAT PATHWAY SIGNAL SEQUENCE"/>
    <property type="match status" value="1"/>
</dbReference>
<dbReference type="EMBL" id="ML978121">
    <property type="protein sequence ID" value="KAF2104955.1"/>
    <property type="molecule type" value="Genomic_DNA"/>
</dbReference>
<comment type="similarity">
    <text evidence="3">Belongs to the ustYa family.</text>
</comment>